<evidence type="ECO:0000313" key="3">
    <source>
        <dbReference type="Proteomes" id="UP000182719"/>
    </source>
</evidence>
<dbReference type="RefSeq" id="WP_143101400.1">
    <property type="nucleotide sequence ID" value="NZ_FOAP01000005.1"/>
</dbReference>
<evidence type="ECO:0000256" key="1">
    <source>
        <dbReference type="SAM" id="MobiDB-lite"/>
    </source>
</evidence>
<feature type="region of interest" description="Disordered" evidence="1">
    <location>
        <begin position="591"/>
        <end position="622"/>
    </location>
</feature>
<feature type="compositionally biased region" description="Acidic residues" evidence="1">
    <location>
        <begin position="604"/>
        <end position="616"/>
    </location>
</feature>
<dbReference type="EMBL" id="FOAP01000005">
    <property type="protein sequence ID" value="SEL32228.1"/>
    <property type="molecule type" value="Genomic_DNA"/>
</dbReference>
<proteinExistence type="predicted"/>
<dbReference type="Proteomes" id="UP000182719">
    <property type="component" value="Unassembled WGS sequence"/>
</dbReference>
<dbReference type="OrthoDB" id="5522764at2"/>
<organism evidence="2 3">
    <name type="scientific">Stigmatella aurantiaca</name>
    <dbReference type="NCBI Taxonomy" id="41"/>
    <lineage>
        <taxon>Bacteria</taxon>
        <taxon>Pseudomonadati</taxon>
        <taxon>Myxococcota</taxon>
        <taxon>Myxococcia</taxon>
        <taxon>Myxococcales</taxon>
        <taxon>Cystobacterineae</taxon>
        <taxon>Archangiaceae</taxon>
        <taxon>Stigmatella</taxon>
    </lineage>
</organism>
<feature type="compositionally biased region" description="Pro residues" evidence="1">
    <location>
        <begin position="593"/>
        <end position="603"/>
    </location>
</feature>
<reference evidence="3" key="1">
    <citation type="submission" date="2016-10" db="EMBL/GenBank/DDBJ databases">
        <authorList>
            <person name="Varghese N."/>
            <person name="Submissions S."/>
        </authorList>
    </citation>
    <scope>NUCLEOTIDE SEQUENCE [LARGE SCALE GENOMIC DNA]</scope>
    <source>
        <strain evidence="3">DSM 17044</strain>
    </source>
</reference>
<name>A0A1H7P9X2_STIAU</name>
<evidence type="ECO:0000313" key="2">
    <source>
        <dbReference type="EMBL" id="SEL32228.1"/>
    </source>
</evidence>
<protein>
    <submittedName>
        <fullName evidence="2">Uncharacterized protein</fullName>
    </submittedName>
</protein>
<accession>A0A1H7P9X2</accession>
<gene>
    <name evidence="2" type="ORF">SAMN05444354_105213</name>
</gene>
<keyword evidence="3" id="KW-1185">Reference proteome</keyword>
<sequence>MSLKKILLALGSAFVLGLGLLGVFLYRTALPSSADHQLLTLVSSDRVAFSVALNLRLLKSARSTAEGKDRLDKAEKYLLKAGNIPDWQRELFLETFSSIASGHMKTDEDVAPFRVFAVQGSADQALKALEAQKVLEATSGEDYVFIDPETCAREEPLRLVRGDRLLAFVPAALAAEVSARLTQEPSLEMETLLIGRADVRVQPYLETLAPGMVQMIAEQLNLAQQARSLALSLRADKNGGVWAELDVAGDGTKQLQALWEEKTNAEPSLKAVVEKAVTLQPGEGSLRFTFDVNALQQQAEELGQSMALTQKPLKEEDLKALTEEEVLDPQEVFSYEEALTPEAFFSLSSEECRLSGLPLASNGKLSIAFESLSARLNQPGVDFVRLLARSCLPPPYLPLLSQRPMLEVSIRSPEPDRHFCGPLAGEKNGLSSKQSLSKAWEDHSAVRSHVSFAFKPGVDTQKLAAIEGSVTQNVPTRVKTLKMDFRPPYARARLALPEGTLSVEGTGSGEQGLTFAVNGEGTYPTILAVRALNQDGKYLKTQTWSSDSGSLFDLPILSWFTSEGLTVRTQGRPVQLEVVVVDASTPLTHPFTFKPPFPASPPPENEDEEDAPEDAAGEGPSPVALTQDFYEKTYLAPGALAQTQEWVASYLEREEEVINSRIPVASPIQIFLWKEGMFQGNLGIMRLRDLMQEFKRMGTKLELEIQEVDFADGTRLRPADLEAYEETEWGKRRVWGSGMGPVTWRTAISFDSANVYHNEITGTFFDDYIPDRMEDVPVARIKGQFSLSLPKTVEVSPDAPLSLHAPIEMGGIRFRVLSIEPEGISILGEGEGQENTGISTVFSAEGRPVKATLKERKDFSDGFRLDFETEEPARAWKVSRPQGGFKTYTYPFELVTREPKRSSRQAKN</sequence>
<dbReference type="AlphaFoldDB" id="A0A1H7P9X2"/>